<keyword evidence="4" id="KW-1185">Reference proteome</keyword>
<dbReference type="AlphaFoldDB" id="A0A4U0Q4F4"/>
<proteinExistence type="predicted"/>
<dbReference type="InterPro" id="IPR006445">
    <property type="entry name" value="Phage-assoc_HI1409"/>
</dbReference>
<feature type="compositionally biased region" description="Polar residues" evidence="1">
    <location>
        <begin position="496"/>
        <end position="510"/>
    </location>
</feature>
<evidence type="ECO:0000313" key="3">
    <source>
        <dbReference type="EMBL" id="TJZ75590.1"/>
    </source>
</evidence>
<dbReference type="Proteomes" id="UP000310016">
    <property type="component" value="Unassembled WGS sequence"/>
</dbReference>
<feature type="region of interest" description="Disordered" evidence="1">
    <location>
        <begin position="458"/>
        <end position="510"/>
    </location>
</feature>
<comment type="caution">
    <text evidence="3">The sequence shown here is derived from an EMBL/GenBank/DDBJ whole genome shotgun (WGS) entry which is preliminary data.</text>
</comment>
<evidence type="ECO:0000259" key="2">
    <source>
        <dbReference type="Pfam" id="PF06381"/>
    </source>
</evidence>
<dbReference type="OrthoDB" id="2019396at2"/>
<accession>A0A4U0Q4F4</accession>
<evidence type="ECO:0000256" key="1">
    <source>
        <dbReference type="SAM" id="MobiDB-lite"/>
    </source>
</evidence>
<dbReference type="NCBIfam" id="TIGR01555">
    <property type="entry name" value="phge_rel_HI1409"/>
    <property type="match status" value="1"/>
</dbReference>
<dbReference type="InterPro" id="IPR024459">
    <property type="entry name" value="Acb1-like_N"/>
</dbReference>
<protein>
    <submittedName>
        <fullName evidence="3">DUF1073 domain-containing protein</fullName>
    </submittedName>
</protein>
<feature type="domain" description="Anti-CBASS protein Acb1-like N-terminal" evidence="2">
    <location>
        <begin position="69"/>
        <end position="422"/>
    </location>
</feature>
<dbReference type="Pfam" id="PF06381">
    <property type="entry name" value="Phage_portal_3"/>
    <property type="match status" value="1"/>
</dbReference>
<reference evidence="3 4" key="1">
    <citation type="submission" date="2019-04" db="EMBL/GenBank/DDBJ databases">
        <title>Chitiniphilus eburnea sp. nov., a novel chitinolytic bacterium isolated from aquaculture sludge.</title>
        <authorList>
            <person name="Sheng M."/>
        </authorList>
    </citation>
    <scope>NUCLEOTIDE SEQUENCE [LARGE SCALE GENOMIC DNA]</scope>
    <source>
        <strain evidence="3 4">HX-2-15</strain>
    </source>
</reference>
<organism evidence="3 4">
    <name type="scientific">Chitiniphilus eburneus</name>
    <dbReference type="NCBI Taxonomy" id="2571148"/>
    <lineage>
        <taxon>Bacteria</taxon>
        <taxon>Pseudomonadati</taxon>
        <taxon>Pseudomonadota</taxon>
        <taxon>Betaproteobacteria</taxon>
        <taxon>Neisseriales</taxon>
        <taxon>Chitinibacteraceae</taxon>
        <taxon>Chitiniphilus</taxon>
    </lineage>
</organism>
<gene>
    <name evidence="3" type="ORF">FAZ21_06655</name>
</gene>
<name>A0A4U0Q4F4_9NEIS</name>
<dbReference type="EMBL" id="SUMF01000004">
    <property type="protein sequence ID" value="TJZ75590.1"/>
    <property type="molecule type" value="Genomic_DNA"/>
</dbReference>
<sequence>MTRKHELRKAARAVQQQTATALQTQHVARKSFATGDSFQNFAARVGLGTANQNAGSHYGFDFVSRNRIQMEAVYRSSWIAGQAVDVVAQDMTRAGIEMQSDLPPGDIEKIEKALNRLRIWDALCDNVKWSRLYGGSVAVLMIDGQNVSTPLRLDTIGKGQFKGLLVLDRWLVQPSLENLITEFGPDMGKPKFYTVVADAQALVNMKIHHSRVIRLDGVELPYWQRIAENGWGQSVLERLWDRLLAFDSTTEGAAQLVYKAHLRTYKVEKLRDLIATGGRAFEALVKQIELVRQFQSNEGLTLMDASDAFETHQYSFTGLSDVLLQFGQQLSGALQIPLVRLFGQSPAGLNSSGDSDLRTYYDNIAAQQDSALRPGVELVLEALSRSVLGQPLPDDFAFEFRPLWQMTDEQKATVAKSVTDAVAEAYDAQIIDRASALKELRQSSHVTGIWSNITDQDITDAENDPVPAGENDLPDVTELLNGNQNDRPREAAAESGQDQPGRTAVRQQAA</sequence>
<evidence type="ECO:0000313" key="4">
    <source>
        <dbReference type="Proteomes" id="UP000310016"/>
    </source>
</evidence>